<proteinExistence type="predicted"/>
<dbReference type="EMBL" id="JASBWV010000001">
    <property type="protein sequence ID" value="KAJ9128357.1"/>
    <property type="molecule type" value="Genomic_DNA"/>
</dbReference>
<accession>A0ACC2XYF8</accession>
<keyword evidence="2" id="KW-1185">Reference proteome</keyword>
<name>A0ACC2XYF8_9TREE</name>
<evidence type="ECO:0000313" key="1">
    <source>
        <dbReference type="EMBL" id="KAJ9128357.1"/>
    </source>
</evidence>
<dbReference type="Proteomes" id="UP001234202">
    <property type="component" value="Unassembled WGS sequence"/>
</dbReference>
<sequence length="785" mass="87103">MQSLPPSTSRAAINSLTCLRAFPRLRKHTLASATTVHQKQELVKPILAVRGYHGLATARRPSIALVKGQVQGYEATGRRWAGSAVAVATREEEDAAEDGASGGWYGGLTQRDVEEEQVGNAQLTRTRSERSMENLNGSLSQSERIVHDSLSALDDQLPPSGSAVVGRRSDRLSVGQQTRHTPKNDQTRPLLMSSHRSSDTRSSKASTIDPQISSMIQDTELILDQALLAVPPSSSRDRNRSRERNLPWPIRHLRLRTVRPVDVEHAENAFHQARQRLARLEQPLPHNSTNTSASKSTIHDPYGPDVDDRTLHKQVLRAHINHLLYLSARIPDPVGYKRIMAYLREYELEPDGWTWLTRLVLVDKVGDRVGAGAQGRAGAGGVLRQLEGVCRDFNRRTSSESGGAEEQYGQTMTGEETTRGKPSIDGDNATVLLNMTLWILAKRGQWSIVGPAYNKLLSDQSSYTPGHHPSSAFPLDYFTPSHDLSTFNLFFNPTTNLNKITYQSLIRALAYHGNIVPALAVMQDMMNDKRGYTVGVCDYVSLFQGFARFGTIPVGWEAMAGHYPTPVGDDTFLDPMRSLRPQEEEDEYSASSARRDFFPPPIFPGPLHPGPVTQDRPTTSNSKKDAMKQMTEIWAGNVGSSAWNDGSSSGIEKGTGKGSTTSGPSKLEKEWTLVTLQQVFHSFLATSPSPPLPANTVTATTTTTTNPTTTHRRYWDPSPAEAPSPRNIYYIMLAFARTTDRNKEVLRAVWKHLEGKFGDENEEGWVGWRLDARLRRMREWLGVAK</sequence>
<gene>
    <name evidence="1" type="ORF">QFC24_000650</name>
</gene>
<comment type="caution">
    <text evidence="1">The sequence shown here is derived from an EMBL/GenBank/DDBJ whole genome shotgun (WGS) entry which is preliminary data.</text>
</comment>
<reference evidence="1" key="1">
    <citation type="submission" date="2023-04" db="EMBL/GenBank/DDBJ databases">
        <title>Draft Genome sequencing of Naganishia species isolated from polar environments using Oxford Nanopore Technology.</title>
        <authorList>
            <person name="Leo P."/>
            <person name="Venkateswaran K."/>
        </authorList>
    </citation>
    <scope>NUCLEOTIDE SEQUENCE</scope>
    <source>
        <strain evidence="1">DBVPG 5303</strain>
    </source>
</reference>
<evidence type="ECO:0000313" key="2">
    <source>
        <dbReference type="Proteomes" id="UP001234202"/>
    </source>
</evidence>
<protein>
    <submittedName>
        <fullName evidence="1">Uncharacterized protein</fullName>
    </submittedName>
</protein>
<organism evidence="1 2">
    <name type="scientific">Naganishia onofrii</name>
    <dbReference type="NCBI Taxonomy" id="1851511"/>
    <lineage>
        <taxon>Eukaryota</taxon>
        <taxon>Fungi</taxon>
        <taxon>Dikarya</taxon>
        <taxon>Basidiomycota</taxon>
        <taxon>Agaricomycotina</taxon>
        <taxon>Tremellomycetes</taxon>
        <taxon>Filobasidiales</taxon>
        <taxon>Filobasidiaceae</taxon>
        <taxon>Naganishia</taxon>
    </lineage>
</organism>